<comment type="cofactor">
    <cofactor evidence="8">
        <name>Zn(2+)</name>
        <dbReference type="ChEBI" id="CHEBI:29105"/>
    </cofactor>
    <text evidence="8">Binds 2 zinc ions per subunit.</text>
</comment>
<evidence type="ECO:0000256" key="7">
    <source>
        <dbReference type="ARBA" id="ARBA00023125"/>
    </source>
</evidence>
<feature type="binding site" evidence="8">
    <location>
        <position position="405"/>
    </location>
    <ligand>
        <name>Zn(2+)</name>
        <dbReference type="ChEBI" id="CHEBI:29105"/>
        <label>2</label>
    </ligand>
</feature>
<evidence type="ECO:0000313" key="12">
    <source>
        <dbReference type="Proteomes" id="UP001432128"/>
    </source>
</evidence>
<keyword evidence="1 8" id="KW-0639">Primosome</keyword>
<dbReference type="PANTHER" id="PTHR30580:SF0">
    <property type="entry name" value="PRIMOSOMAL PROTEIN N"/>
    <property type="match status" value="1"/>
</dbReference>
<dbReference type="InterPro" id="IPR005259">
    <property type="entry name" value="PriA"/>
</dbReference>
<keyword evidence="4 8" id="KW-0547">Nucleotide-binding</keyword>
<evidence type="ECO:0000313" key="11">
    <source>
        <dbReference type="EMBL" id="WUM20610.1"/>
    </source>
</evidence>
<evidence type="ECO:0000256" key="4">
    <source>
        <dbReference type="ARBA" id="ARBA00022741"/>
    </source>
</evidence>
<feature type="binding site" evidence="8">
    <location>
        <position position="393"/>
    </location>
    <ligand>
        <name>Zn(2+)</name>
        <dbReference type="ChEBI" id="CHEBI:29105"/>
        <label>1</label>
    </ligand>
</feature>
<comment type="similarity">
    <text evidence="8">Belongs to the helicase family. PriA subfamily.</text>
</comment>
<dbReference type="Gene3D" id="3.40.1440.60">
    <property type="entry name" value="PriA, 3(prime) DNA-binding domain"/>
    <property type="match status" value="1"/>
</dbReference>
<reference evidence="11 12" key="1">
    <citation type="submission" date="2022-10" db="EMBL/GenBank/DDBJ databases">
        <title>The complete genomes of actinobacterial strains from the NBC collection.</title>
        <authorList>
            <person name="Joergensen T.S."/>
            <person name="Alvarez Arevalo M."/>
            <person name="Sterndorff E.B."/>
            <person name="Faurdal D."/>
            <person name="Vuksanovic O."/>
            <person name="Mourched A.-S."/>
            <person name="Charusanti P."/>
            <person name="Shaw S."/>
            <person name="Blin K."/>
            <person name="Weber T."/>
        </authorList>
    </citation>
    <scope>NUCLEOTIDE SEQUENCE [LARGE SCALE GENOMIC DNA]</scope>
    <source>
        <strain evidence="11 12">NBC_00319</strain>
    </source>
</reference>
<organism evidence="11 12">
    <name type="scientific">Williamsia herbipolensis</name>
    <dbReference type="NCBI Taxonomy" id="1603258"/>
    <lineage>
        <taxon>Bacteria</taxon>
        <taxon>Bacillati</taxon>
        <taxon>Actinomycetota</taxon>
        <taxon>Actinomycetes</taxon>
        <taxon>Mycobacteriales</taxon>
        <taxon>Nocardiaceae</taxon>
        <taxon>Williamsia</taxon>
    </lineage>
</organism>
<accession>A0AAU4K3G8</accession>
<feature type="binding site" evidence="8">
    <location>
        <position position="442"/>
    </location>
    <ligand>
        <name>Zn(2+)</name>
        <dbReference type="ChEBI" id="CHEBI:29105"/>
        <label>1</label>
    </ligand>
</feature>
<feature type="binding site" evidence="8">
    <location>
        <position position="396"/>
    </location>
    <ligand>
        <name>Zn(2+)</name>
        <dbReference type="ChEBI" id="CHEBI:29105"/>
        <label>1</label>
    </ligand>
</feature>
<dbReference type="GO" id="GO:0003677">
    <property type="term" value="F:DNA binding"/>
    <property type="evidence" value="ECO:0007669"/>
    <property type="project" value="UniProtKB-UniRule"/>
</dbReference>
<keyword evidence="7 8" id="KW-0238">DNA-binding</keyword>
<comment type="function">
    <text evidence="8">Initiates the restart of stalled replication forks, which reloads the replicative helicase on sites other than the origin of replication. Recognizes and binds to abandoned replication forks and remodels them to uncover a helicase loading site. Promotes assembly of the primosome at these replication forks.</text>
</comment>
<keyword evidence="6 8" id="KW-0067">ATP-binding</keyword>
<feature type="region of interest" description="Disordered" evidence="9">
    <location>
        <begin position="612"/>
        <end position="632"/>
    </location>
</feature>
<dbReference type="SUPFAM" id="SSF52540">
    <property type="entry name" value="P-loop containing nucleoside triphosphate hydrolases"/>
    <property type="match status" value="1"/>
</dbReference>
<feature type="binding site" evidence="8">
    <location>
        <position position="439"/>
    </location>
    <ligand>
        <name>Zn(2+)</name>
        <dbReference type="ChEBI" id="CHEBI:29105"/>
        <label>1</label>
    </ligand>
</feature>
<dbReference type="PANTHER" id="PTHR30580">
    <property type="entry name" value="PRIMOSOMAL PROTEIN N"/>
    <property type="match status" value="1"/>
</dbReference>
<sequence>MSARAATRSPAPHLPVASVLPLLGLAHLDRPFDYQVDTEQDAAARPGTRVRVRFSGRLVDGFVLDRLEASDHPGRLGWLERVVSDEPVLTPELLALCRAVAARYAGTTTDVVRLAIPPRHGRTEQAPTLLAEPPATELPVPETPDTAAWSSYRGAAAFTELIGAGGPGRAAWQALPGEDWAARIAELATHAVRGGHGVIVVVPDQRDLDRVESACRAALGDRVVALSAGLGPSTRYRRWLRVLRGTADVVVGTRSAGFAPVHRLGLIVVFDDGDDSLAEPRAPYPHPREVAVLRTVETGCALVIGGTSRTAETQILVESGWMHDLVAERATVRDRAPRIAAISDDDRQIARDPMARVARIPAIGFDAARRALADDTGVLISVPRRGYHPSLACERCRTRVRCRRCRGPMFADGPTSPRDGSPVAITCRWCGRGESSFRCAECGDTHLRALTTGARRTAEELGKAFPGVPVVTSGGSTVVDTVEPGARVVVATPGAEPVVPGGYGAAILLDTWAQLDRADLRAGEQTLRRWLAVLTLVARTGSAVVVADASLAVVQAAIRWDPVGFAAEEVRQRAELRLPPAVTMVSVDGSASTVGEFVRSVTLPDTAEILGPVDLPGDARPPAGADRPGSVDTATGRIERVLLRVPRTGGRELVEAIRVAQVHRTSTHESGVLRVQVDPPTVG</sequence>
<dbReference type="Pfam" id="PF17764">
    <property type="entry name" value="PriA_3primeBD"/>
    <property type="match status" value="1"/>
</dbReference>
<dbReference type="GO" id="GO:0005524">
    <property type="term" value="F:ATP binding"/>
    <property type="evidence" value="ECO:0007669"/>
    <property type="project" value="UniProtKB-UniRule"/>
</dbReference>
<comment type="caution">
    <text evidence="8">As this protein does not have any detectable helicase domains, it probably does not have helicase activity.</text>
</comment>
<feature type="binding site" evidence="8">
    <location>
        <position position="402"/>
    </location>
    <ligand>
        <name>Zn(2+)</name>
        <dbReference type="ChEBI" id="CHEBI:29105"/>
        <label>2</label>
    </ligand>
</feature>
<keyword evidence="2 8" id="KW-0235">DNA replication</keyword>
<dbReference type="EMBL" id="CP108021">
    <property type="protein sequence ID" value="WUM20610.1"/>
    <property type="molecule type" value="Genomic_DNA"/>
</dbReference>
<evidence type="ECO:0000256" key="6">
    <source>
        <dbReference type="ARBA" id="ARBA00022840"/>
    </source>
</evidence>
<dbReference type="GO" id="GO:0008270">
    <property type="term" value="F:zinc ion binding"/>
    <property type="evidence" value="ECO:0007669"/>
    <property type="project" value="UniProtKB-UniRule"/>
</dbReference>
<feature type="binding site" evidence="8">
    <location>
        <position position="430"/>
    </location>
    <ligand>
        <name>Zn(2+)</name>
        <dbReference type="ChEBI" id="CHEBI:29105"/>
        <label>2</label>
    </ligand>
</feature>
<keyword evidence="3 8" id="KW-0479">Metal-binding</keyword>
<dbReference type="InterPro" id="IPR027417">
    <property type="entry name" value="P-loop_NTPase"/>
</dbReference>
<evidence type="ECO:0000256" key="5">
    <source>
        <dbReference type="ARBA" id="ARBA00022833"/>
    </source>
</evidence>
<dbReference type="KEGG" id="whr:OG579_01870"/>
<dbReference type="GO" id="GO:0006310">
    <property type="term" value="P:DNA recombination"/>
    <property type="evidence" value="ECO:0007669"/>
    <property type="project" value="InterPro"/>
</dbReference>
<dbReference type="InterPro" id="IPR041222">
    <property type="entry name" value="PriA_3primeBD"/>
</dbReference>
<dbReference type="GO" id="GO:0006302">
    <property type="term" value="P:double-strand break repair"/>
    <property type="evidence" value="ECO:0007669"/>
    <property type="project" value="InterPro"/>
</dbReference>
<evidence type="ECO:0000256" key="1">
    <source>
        <dbReference type="ARBA" id="ARBA00022515"/>
    </source>
</evidence>
<name>A0AAU4K3G8_9NOCA</name>
<gene>
    <name evidence="8" type="primary">priA</name>
    <name evidence="11" type="ORF">OG579_01870</name>
</gene>
<proteinExistence type="inferred from homology"/>
<dbReference type="HAMAP" id="MF_00983">
    <property type="entry name" value="PriA"/>
    <property type="match status" value="1"/>
</dbReference>
<comment type="subunit">
    <text evidence="8">Component of the replication restart primosome.</text>
</comment>
<dbReference type="GO" id="GO:0006270">
    <property type="term" value="P:DNA replication initiation"/>
    <property type="evidence" value="ECO:0007669"/>
    <property type="project" value="TreeGrafter"/>
</dbReference>
<dbReference type="Gene3D" id="3.40.50.300">
    <property type="entry name" value="P-loop containing nucleotide triphosphate hydrolases"/>
    <property type="match status" value="1"/>
</dbReference>
<keyword evidence="12" id="KW-1185">Reference proteome</keyword>
<feature type="domain" description="Primosomal protein N' 3' DNA-binding" evidence="10">
    <location>
        <begin position="26"/>
        <end position="117"/>
    </location>
</feature>
<feature type="binding site" evidence="8">
    <location>
        <position position="427"/>
    </location>
    <ligand>
        <name>Zn(2+)</name>
        <dbReference type="ChEBI" id="CHEBI:29105"/>
        <label>2</label>
    </ligand>
</feature>
<dbReference type="InterPro" id="IPR042115">
    <property type="entry name" value="PriA_3primeBD_sf"/>
</dbReference>
<evidence type="ECO:0000256" key="8">
    <source>
        <dbReference type="HAMAP-Rule" id="MF_00983"/>
    </source>
</evidence>
<keyword evidence="5 8" id="KW-0862">Zinc</keyword>
<dbReference type="GO" id="GO:0043138">
    <property type="term" value="F:3'-5' DNA helicase activity"/>
    <property type="evidence" value="ECO:0007669"/>
    <property type="project" value="TreeGrafter"/>
</dbReference>
<evidence type="ECO:0000259" key="10">
    <source>
        <dbReference type="Pfam" id="PF17764"/>
    </source>
</evidence>
<dbReference type="AlphaFoldDB" id="A0AAU4K3G8"/>
<protein>
    <recommendedName>
        <fullName evidence="8">Probable replication restart protein PriA</fullName>
    </recommendedName>
    <alternativeName>
        <fullName evidence="8">Putative ATP-dependent DNA helicase PriA</fullName>
    </alternativeName>
</protein>
<dbReference type="GO" id="GO:0006269">
    <property type="term" value="P:DNA replication, synthesis of primer"/>
    <property type="evidence" value="ECO:0007669"/>
    <property type="project" value="UniProtKB-KW"/>
</dbReference>
<evidence type="ECO:0000256" key="9">
    <source>
        <dbReference type="SAM" id="MobiDB-lite"/>
    </source>
</evidence>
<evidence type="ECO:0000256" key="3">
    <source>
        <dbReference type="ARBA" id="ARBA00022723"/>
    </source>
</evidence>
<dbReference type="GO" id="GO:1990077">
    <property type="term" value="C:primosome complex"/>
    <property type="evidence" value="ECO:0007669"/>
    <property type="project" value="UniProtKB-UniRule"/>
</dbReference>
<dbReference type="RefSeq" id="WP_328857872.1">
    <property type="nucleotide sequence ID" value="NZ_CP108021.1"/>
</dbReference>
<evidence type="ECO:0000256" key="2">
    <source>
        <dbReference type="ARBA" id="ARBA00022705"/>
    </source>
</evidence>
<dbReference type="Proteomes" id="UP001432128">
    <property type="component" value="Chromosome"/>
</dbReference>